<evidence type="ECO:0000313" key="3">
    <source>
        <dbReference type="EMBL" id="OJJ55809.1"/>
    </source>
</evidence>
<feature type="compositionally biased region" description="Acidic residues" evidence="1">
    <location>
        <begin position="149"/>
        <end position="164"/>
    </location>
</feature>
<dbReference type="AlphaFoldDB" id="A0A1L9T8Q1"/>
<dbReference type="VEuPathDB" id="FungiDB:ASPSYDRAFT_59998"/>
<feature type="domain" description="C2H2-type" evidence="2">
    <location>
        <begin position="21"/>
        <end position="42"/>
    </location>
</feature>
<dbReference type="SMART" id="SM00355">
    <property type="entry name" value="ZnF_C2H2"/>
    <property type="match status" value="2"/>
</dbReference>
<dbReference type="InterPro" id="IPR021858">
    <property type="entry name" value="Fun_TF"/>
</dbReference>
<gene>
    <name evidence="3" type="ORF">ASPSYDRAFT_59998</name>
</gene>
<dbReference type="EMBL" id="KV878591">
    <property type="protein sequence ID" value="OJJ55809.1"/>
    <property type="molecule type" value="Genomic_DNA"/>
</dbReference>
<accession>A0A1L9T8Q1</accession>
<protein>
    <recommendedName>
        <fullName evidence="2">C2H2-type domain-containing protein</fullName>
    </recommendedName>
</protein>
<dbReference type="InterPro" id="IPR052400">
    <property type="entry name" value="Zn2-C6_fungal_TF"/>
</dbReference>
<name>A0A1L9T8Q1_9EURO</name>
<dbReference type="InterPro" id="IPR013087">
    <property type="entry name" value="Znf_C2H2_type"/>
</dbReference>
<dbReference type="PANTHER" id="PTHR47657">
    <property type="entry name" value="STEROL REGULATORY ELEMENT-BINDING PROTEIN ECM22"/>
    <property type="match status" value="1"/>
</dbReference>
<keyword evidence="4" id="KW-1185">Reference proteome</keyword>
<sequence>MPPVRFGPGGILEYNERYAVLICHECQYAIQKSALQSHLLRHKIYRTDRQQLLSFISKLNILEPDRVILPTPDSPPINGLPVISGFRCTAAGCANLCASIKRMKGHWRDVHDINDASLARPVKLQTFFRGTKISYFEVTPTEEGHDAGSDNDEDHDADMEDLDQVEGPSPATSVASPMPLDLETLSYFHHFTSTTSITLPSRQNTPAAEYWQTQIVPEALSKHFLMYGILALSACHLAAFTDYPEDEQRHRARASQFSSEFRRSRESVATDEDHLNEAANHIEYLLRCAHWALAESPSDQRIMPEPGVPDQLQRIMATIQASISPPSAQDLPEETPAYALRILSWNPSEPTGRGSGFSPGTNTPAEICDRLRALPSHMADTFGRPENPQDVLVPLSAVASLVECCDMSFASDDPGSAWWGMATWLTRLPARFTDLVANHDPAVLVVVAHWAALLVNRAENCGCWCVRGLAMTVLLRIAERLPADDDGDGDGGVQRLVALTVAR</sequence>
<dbReference type="OrthoDB" id="416217at2759"/>
<dbReference type="GO" id="GO:0000981">
    <property type="term" value="F:DNA-binding transcription factor activity, RNA polymerase II-specific"/>
    <property type="evidence" value="ECO:0007669"/>
    <property type="project" value="TreeGrafter"/>
</dbReference>
<evidence type="ECO:0000256" key="1">
    <source>
        <dbReference type="SAM" id="MobiDB-lite"/>
    </source>
</evidence>
<reference evidence="4" key="1">
    <citation type="journal article" date="2017" name="Genome Biol.">
        <title>Comparative genomics reveals high biological diversity and specific adaptations in the industrially and medically important fungal genus Aspergillus.</title>
        <authorList>
            <person name="de Vries R.P."/>
            <person name="Riley R."/>
            <person name="Wiebenga A."/>
            <person name="Aguilar-Osorio G."/>
            <person name="Amillis S."/>
            <person name="Uchima C.A."/>
            <person name="Anderluh G."/>
            <person name="Asadollahi M."/>
            <person name="Askin M."/>
            <person name="Barry K."/>
            <person name="Battaglia E."/>
            <person name="Bayram O."/>
            <person name="Benocci T."/>
            <person name="Braus-Stromeyer S.A."/>
            <person name="Caldana C."/>
            <person name="Canovas D."/>
            <person name="Cerqueira G.C."/>
            <person name="Chen F."/>
            <person name="Chen W."/>
            <person name="Choi C."/>
            <person name="Clum A."/>
            <person name="Dos Santos R.A."/>
            <person name="Damasio A.R."/>
            <person name="Diallinas G."/>
            <person name="Emri T."/>
            <person name="Fekete E."/>
            <person name="Flipphi M."/>
            <person name="Freyberg S."/>
            <person name="Gallo A."/>
            <person name="Gournas C."/>
            <person name="Habgood R."/>
            <person name="Hainaut M."/>
            <person name="Harispe M.L."/>
            <person name="Henrissat B."/>
            <person name="Hilden K.S."/>
            <person name="Hope R."/>
            <person name="Hossain A."/>
            <person name="Karabika E."/>
            <person name="Karaffa L."/>
            <person name="Karanyi Z."/>
            <person name="Krasevec N."/>
            <person name="Kuo A."/>
            <person name="Kusch H."/>
            <person name="LaButti K."/>
            <person name="Lagendijk E.L."/>
            <person name="Lapidus A."/>
            <person name="Levasseur A."/>
            <person name="Lindquist E."/>
            <person name="Lipzen A."/>
            <person name="Logrieco A.F."/>
            <person name="MacCabe A."/>
            <person name="Maekelae M.R."/>
            <person name="Malavazi I."/>
            <person name="Melin P."/>
            <person name="Meyer V."/>
            <person name="Mielnichuk N."/>
            <person name="Miskei M."/>
            <person name="Molnar A.P."/>
            <person name="Mule G."/>
            <person name="Ngan C.Y."/>
            <person name="Orejas M."/>
            <person name="Orosz E."/>
            <person name="Ouedraogo J.P."/>
            <person name="Overkamp K.M."/>
            <person name="Park H.-S."/>
            <person name="Perrone G."/>
            <person name="Piumi F."/>
            <person name="Punt P.J."/>
            <person name="Ram A.F."/>
            <person name="Ramon A."/>
            <person name="Rauscher S."/>
            <person name="Record E."/>
            <person name="Riano-Pachon D.M."/>
            <person name="Robert V."/>
            <person name="Roehrig J."/>
            <person name="Ruller R."/>
            <person name="Salamov A."/>
            <person name="Salih N.S."/>
            <person name="Samson R.A."/>
            <person name="Sandor E."/>
            <person name="Sanguinetti M."/>
            <person name="Schuetze T."/>
            <person name="Sepcic K."/>
            <person name="Shelest E."/>
            <person name="Sherlock G."/>
            <person name="Sophianopoulou V."/>
            <person name="Squina F.M."/>
            <person name="Sun H."/>
            <person name="Susca A."/>
            <person name="Todd R.B."/>
            <person name="Tsang A."/>
            <person name="Unkles S.E."/>
            <person name="van de Wiele N."/>
            <person name="van Rossen-Uffink D."/>
            <person name="Oliveira J.V."/>
            <person name="Vesth T.C."/>
            <person name="Visser J."/>
            <person name="Yu J.-H."/>
            <person name="Zhou M."/>
            <person name="Andersen M.R."/>
            <person name="Archer D.B."/>
            <person name="Baker S.E."/>
            <person name="Benoit I."/>
            <person name="Brakhage A.A."/>
            <person name="Braus G.H."/>
            <person name="Fischer R."/>
            <person name="Frisvad J.C."/>
            <person name="Goldman G.H."/>
            <person name="Houbraken J."/>
            <person name="Oakley B."/>
            <person name="Pocsi I."/>
            <person name="Scazzocchio C."/>
            <person name="Seiboth B."/>
            <person name="vanKuyk P.A."/>
            <person name="Wortman J."/>
            <person name="Dyer P.S."/>
            <person name="Grigoriev I.V."/>
        </authorList>
    </citation>
    <scope>NUCLEOTIDE SEQUENCE [LARGE SCALE GENOMIC DNA]</scope>
    <source>
        <strain evidence="4">CBS 593.65</strain>
    </source>
</reference>
<proteinExistence type="predicted"/>
<dbReference type="GeneID" id="63765860"/>
<dbReference type="Pfam" id="PF11951">
    <property type="entry name" value="Fungal_trans_2"/>
    <property type="match status" value="1"/>
</dbReference>
<dbReference type="PANTHER" id="PTHR47657:SF3">
    <property type="entry name" value="ORSELLINIC ACID_F9775 BIOSYNTHESIS CLUSTER PROTEIN D-RELATED"/>
    <property type="match status" value="1"/>
</dbReference>
<dbReference type="RefSeq" id="XP_040699615.1">
    <property type="nucleotide sequence ID" value="XM_040849787.1"/>
</dbReference>
<organism evidence="3 4">
    <name type="scientific">Aspergillus sydowii CBS 593.65</name>
    <dbReference type="NCBI Taxonomy" id="1036612"/>
    <lineage>
        <taxon>Eukaryota</taxon>
        <taxon>Fungi</taxon>
        <taxon>Dikarya</taxon>
        <taxon>Ascomycota</taxon>
        <taxon>Pezizomycotina</taxon>
        <taxon>Eurotiomycetes</taxon>
        <taxon>Eurotiomycetidae</taxon>
        <taxon>Eurotiales</taxon>
        <taxon>Aspergillaceae</taxon>
        <taxon>Aspergillus</taxon>
        <taxon>Aspergillus subgen. Nidulantes</taxon>
    </lineage>
</organism>
<evidence type="ECO:0000313" key="4">
    <source>
        <dbReference type="Proteomes" id="UP000184356"/>
    </source>
</evidence>
<evidence type="ECO:0000259" key="2">
    <source>
        <dbReference type="SMART" id="SM00355"/>
    </source>
</evidence>
<dbReference type="InterPro" id="IPR022698">
    <property type="entry name" value="OrsD"/>
</dbReference>
<dbReference type="Proteomes" id="UP000184356">
    <property type="component" value="Unassembled WGS sequence"/>
</dbReference>
<feature type="domain" description="C2H2-type" evidence="2">
    <location>
        <begin position="86"/>
        <end position="111"/>
    </location>
</feature>
<dbReference type="STRING" id="1036612.A0A1L9T8Q1"/>
<dbReference type="Pfam" id="PF12013">
    <property type="entry name" value="OrsD"/>
    <property type="match status" value="1"/>
</dbReference>
<feature type="region of interest" description="Disordered" evidence="1">
    <location>
        <begin position="140"/>
        <end position="174"/>
    </location>
</feature>